<reference evidence="1" key="1">
    <citation type="submission" date="2019-04" db="EMBL/GenBank/DDBJ databases">
        <title>Evolution of Biomass-Degrading Anaerobic Consortia Revealed by Metagenomics.</title>
        <authorList>
            <person name="Peng X."/>
        </authorList>
    </citation>
    <scope>NUCLEOTIDE SEQUENCE</scope>
    <source>
        <strain evidence="1">SIG140</strain>
    </source>
</reference>
<dbReference type="Proteomes" id="UP000806522">
    <property type="component" value="Unassembled WGS sequence"/>
</dbReference>
<dbReference type="EMBL" id="SUYC01000001">
    <property type="protein sequence ID" value="MBE6269391.1"/>
    <property type="molecule type" value="Genomic_DNA"/>
</dbReference>
<proteinExistence type="predicted"/>
<evidence type="ECO:0000313" key="1">
    <source>
        <dbReference type="EMBL" id="MBE6269391.1"/>
    </source>
</evidence>
<comment type="caution">
    <text evidence="1">The sequence shown here is derived from an EMBL/GenBank/DDBJ whole genome shotgun (WGS) entry which is preliminary data.</text>
</comment>
<organism evidence="1 2">
    <name type="scientific">Xylanibacter ruminicola</name>
    <name type="common">Prevotella ruminicola</name>
    <dbReference type="NCBI Taxonomy" id="839"/>
    <lineage>
        <taxon>Bacteria</taxon>
        <taxon>Pseudomonadati</taxon>
        <taxon>Bacteroidota</taxon>
        <taxon>Bacteroidia</taxon>
        <taxon>Bacteroidales</taxon>
        <taxon>Prevotellaceae</taxon>
        <taxon>Xylanibacter</taxon>
    </lineage>
</organism>
<sequence>MANNDELKRLGERFPNKNVGCGNPDAKILVVTQKVGNVEKDFEYLQKLFKYIPCKNGEKPNVFDYCYYVFFDESLLADSFFAHFQIIVYTFIDGNQLHKHNPAKLFKMEWMSDCTIEDGAIQRLFVAHSKAENDKAERLMLCTYPFGKVSHTILKCSRLLLNWFLLSTGGF</sequence>
<dbReference type="AlphaFoldDB" id="A0A9D5NXT7"/>
<evidence type="ECO:0000313" key="2">
    <source>
        <dbReference type="Proteomes" id="UP000806522"/>
    </source>
</evidence>
<protein>
    <submittedName>
        <fullName evidence="1">Uncharacterized protein</fullName>
    </submittedName>
</protein>
<accession>A0A9D5NXT7</accession>
<gene>
    <name evidence="1" type="ORF">E7101_00330</name>
</gene>
<name>A0A9D5NXT7_XYLRU</name>